<reference evidence="1 2" key="1">
    <citation type="submission" date="2020-03" db="EMBL/GenBank/DDBJ databases">
        <title>Roseomonas selenitidurans sp. nov. isolated from soil.</title>
        <authorList>
            <person name="Liu H."/>
        </authorList>
    </citation>
    <scope>NUCLEOTIDE SEQUENCE [LARGE SCALE GENOMIC DNA]</scope>
    <source>
        <strain evidence="1 2">JCM 15073</strain>
    </source>
</reference>
<accession>A0ABX1F494</accession>
<organism evidence="1 2">
    <name type="scientific">Falsiroseomonas frigidaquae</name>
    <dbReference type="NCBI Taxonomy" id="487318"/>
    <lineage>
        <taxon>Bacteria</taxon>
        <taxon>Pseudomonadati</taxon>
        <taxon>Pseudomonadota</taxon>
        <taxon>Alphaproteobacteria</taxon>
        <taxon>Acetobacterales</taxon>
        <taxon>Roseomonadaceae</taxon>
        <taxon>Falsiroseomonas</taxon>
    </lineage>
</organism>
<keyword evidence="2" id="KW-1185">Reference proteome</keyword>
<sequence length="84" mass="9878">MHVRRPAWDPVPPATSQATPRLSLWRRICAYFDHQRRQRLAAQELALLNHHMLTDIGLTRWDIVRRGAHCRQSCGRDGRFHLIS</sequence>
<evidence type="ECO:0000313" key="2">
    <source>
        <dbReference type="Proteomes" id="UP000765160"/>
    </source>
</evidence>
<evidence type="ECO:0000313" key="1">
    <source>
        <dbReference type="EMBL" id="NKE47175.1"/>
    </source>
</evidence>
<gene>
    <name evidence="1" type="ORF">HB662_20520</name>
</gene>
<proteinExistence type="predicted"/>
<evidence type="ECO:0008006" key="3">
    <source>
        <dbReference type="Google" id="ProtNLM"/>
    </source>
</evidence>
<protein>
    <recommendedName>
        <fullName evidence="3">DUF1127 domain-containing protein</fullName>
    </recommendedName>
</protein>
<name>A0ABX1F494_9PROT</name>
<dbReference type="RefSeq" id="WP_168052251.1">
    <property type="nucleotide sequence ID" value="NZ_JAATJR010000006.1"/>
</dbReference>
<dbReference type="Proteomes" id="UP000765160">
    <property type="component" value="Unassembled WGS sequence"/>
</dbReference>
<dbReference type="EMBL" id="JAAVTX010000006">
    <property type="protein sequence ID" value="NKE47175.1"/>
    <property type="molecule type" value="Genomic_DNA"/>
</dbReference>
<comment type="caution">
    <text evidence="1">The sequence shown here is derived from an EMBL/GenBank/DDBJ whole genome shotgun (WGS) entry which is preliminary data.</text>
</comment>